<organism evidence="1 2">
    <name type="scientific">Pseudonocardia sediminis</name>
    <dbReference type="NCBI Taxonomy" id="1397368"/>
    <lineage>
        <taxon>Bacteria</taxon>
        <taxon>Bacillati</taxon>
        <taxon>Actinomycetota</taxon>
        <taxon>Actinomycetes</taxon>
        <taxon>Pseudonocardiales</taxon>
        <taxon>Pseudonocardiaceae</taxon>
        <taxon>Pseudonocardia</taxon>
    </lineage>
</organism>
<sequence length="38" mass="4385">MPETTRVLWSGLARIARRIDAFTLTAFNPHYPSPADRR</sequence>
<dbReference type="AlphaFoldDB" id="A0A4Q7UVS7"/>
<comment type="caution">
    <text evidence="1">The sequence shown here is derived from an EMBL/GenBank/DDBJ whole genome shotgun (WGS) entry which is preliminary data.</text>
</comment>
<gene>
    <name evidence="1" type="ORF">EV383_1922</name>
</gene>
<reference evidence="1 2" key="1">
    <citation type="submission" date="2019-02" db="EMBL/GenBank/DDBJ databases">
        <title>Sequencing the genomes of 1000 actinobacteria strains.</title>
        <authorList>
            <person name="Klenk H.-P."/>
        </authorList>
    </citation>
    <scope>NUCLEOTIDE SEQUENCE [LARGE SCALE GENOMIC DNA]</scope>
    <source>
        <strain evidence="1 2">DSM 45779</strain>
    </source>
</reference>
<evidence type="ECO:0000313" key="1">
    <source>
        <dbReference type="EMBL" id="RZT85058.1"/>
    </source>
</evidence>
<proteinExistence type="predicted"/>
<protein>
    <submittedName>
        <fullName evidence="1">Uncharacterized protein</fullName>
    </submittedName>
</protein>
<dbReference type="Proteomes" id="UP000291591">
    <property type="component" value="Unassembled WGS sequence"/>
</dbReference>
<keyword evidence="2" id="KW-1185">Reference proteome</keyword>
<name>A0A4Q7UVS7_PSEST</name>
<dbReference type="EMBL" id="SHKL01000001">
    <property type="protein sequence ID" value="RZT85058.1"/>
    <property type="molecule type" value="Genomic_DNA"/>
</dbReference>
<evidence type="ECO:0000313" key="2">
    <source>
        <dbReference type="Proteomes" id="UP000291591"/>
    </source>
</evidence>
<accession>A0A4Q7UVS7</accession>